<organism evidence="1">
    <name type="scientific">gut metagenome</name>
    <dbReference type="NCBI Taxonomy" id="749906"/>
    <lineage>
        <taxon>unclassified sequences</taxon>
        <taxon>metagenomes</taxon>
        <taxon>organismal metagenomes</taxon>
    </lineage>
</organism>
<name>J9FBQ2_9ZZZZ</name>
<accession>J9FBQ2</accession>
<sequence length="49" mass="5399">KIIEPVVFQGMEAGIAGTSDVPLHVMEDIVVKIIRDFASREETLRMGIS</sequence>
<feature type="non-terminal residue" evidence="1">
    <location>
        <position position="1"/>
    </location>
</feature>
<dbReference type="EMBL" id="AMCI01007611">
    <property type="protein sequence ID" value="EJW92326.1"/>
    <property type="molecule type" value="Genomic_DNA"/>
</dbReference>
<reference evidence="1" key="1">
    <citation type="journal article" date="2012" name="PLoS ONE">
        <title>Gene sets for utilization of primary and secondary nutrition supplies in the distal gut of endangered iberian lynx.</title>
        <authorList>
            <person name="Alcaide M."/>
            <person name="Messina E."/>
            <person name="Richter M."/>
            <person name="Bargiela R."/>
            <person name="Peplies J."/>
            <person name="Huws S.A."/>
            <person name="Newbold C.J."/>
            <person name="Golyshin P.N."/>
            <person name="Simon M.A."/>
            <person name="Lopez G."/>
            <person name="Yakimov M.M."/>
            <person name="Ferrer M."/>
        </authorList>
    </citation>
    <scope>NUCLEOTIDE SEQUENCE</scope>
</reference>
<dbReference type="AlphaFoldDB" id="J9FBQ2"/>
<gene>
    <name evidence="1" type="ORF">EVA_19567</name>
</gene>
<comment type="caution">
    <text evidence="1">The sequence shown here is derived from an EMBL/GenBank/DDBJ whole genome shotgun (WGS) entry which is preliminary data.</text>
</comment>
<protein>
    <submittedName>
        <fullName evidence="1">Uncharacterized protein</fullName>
    </submittedName>
</protein>
<proteinExistence type="predicted"/>
<evidence type="ECO:0000313" key="1">
    <source>
        <dbReference type="EMBL" id="EJW92326.1"/>
    </source>
</evidence>